<keyword evidence="4" id="KW-1185">Reference proteome</keyword>
<keyword evidence="2" id="KW-0732">Signal</keyword>
<name>A0A316UEZ5_9BASI</name>
<proteinExistence type="predicted"/>
<evidence type="ECO:0000256" key="2">
    <source>
        <dbReference type="SAM" id="SignalP"/>
    </source>
</evidence>
<evidence type="ECO:0000313" key="3">
    <source>
        <dbReference type="EMBL" id="PWN23484.1"/>
    </source>
</evidence>
<feature type="compositionally biased region" description="Basic residues" evidence="1">
    <location>
        <begin position="169"/>
        <end position="178"/>
    </location>
</feature>
<feature type="region of interest" description="Disordered" evidence="1">
    <location>
        <begin position="67"/>
        <end position="248"/>
    </location>
</feature>
<reference evidence="3 4" key="1">
    <citation type="journal article" date="2018" name="Mol. Biol. Evol.">
        <title>Broad Genomic Sampling Reveals a Smut Pathogenic Ancestry of the Fungal Clade Ustilaginomycotina.</title>
        <authorList>
            <person name="Kijpornyongpan T."/>
            <person name="Mondo S.J."/>
            <person name="Barry K."/>
            <person name="Sandor L."/>
            <person name="Lee J."/>
            <person name="Lipzen A."/>
            <person name="Pangilinan J."/>
            <person name="LaButti K."/>
            <person name="Hainaut M."/>
            <person name="Henrissat B."/>
            <person name="Grigoriev I.V."/>
            <person name="Spatafora J.W."/>
            <person name="Aime M.C."/>
        </authorList>
    </citation>
    <scope>NUCLEOTIDE SEQUENCE [LARGE SCALE GENOMIC DNA]</scope>
    <source>
        <strain evidence="3 4">MCA 4718</strain>
    </source>
</reference>
<evidence type="ECO:0000256" key="1">
    <source>
        <dbReference type="SAM" id="MobiDB-lite"/>
    </source>
</evidence>
<feature type="signal peptide" evidence="2">
    <location>
        <begin position="1"/>
        <end position="20"/>
    </location>
</feature>
<dbReference type="Proteomes" id="UP000245942">
    <property type="component" value="Unassembled WGS sequence"/>
</dbReference>
<feature type="compositionally biased region" description="Basic and acidic residues" evidence="1">
    <location>
        <begin position="208"/>
        <end position="217"/>
    </location>
</feature>
<gene>
    <name evidence="3" type="ORF">BCV69DRAFT_570</name>
</gene>
<dbReference type="EMBL" id="KZ819321">
    <property type="protein sequence ID" value="PWN23484.1"/>
    <property type="molecule type" value="Genomic_DNA"/>
</dbReference>
<dbReference type="RefSeq" id="XP_025350644.1">
    <property type="nucleotide sequence ID" value="XM_025495369.1"/>
</dbReference>
<dbReference type="AlphaFoldDB" id="A0A316UEZ5"/>
<organism evidence="3 4">
    <name type="scientific">Pseudomicrostroma glucosiphilum</name>
    <dbReference type="NCBI Taxonomy" id="1684307"/>
    <lineage>
        <taxon>Eukaryota</taxon>
        <taxon>Fungi</taxon>
        <taxon>Dikarya</taxon>
        <taxon>Basidiomycota</taxon>
        <taxon>Ustilaginomycotina</taxon>
        <taxon>Exobasidiomycetes</taxon>
        <taxon>Microstromatales</taxon>
        <taxon>Microstromatales incertae sedis</taxon>
        <taxon>Pseudomicrostroma</taxon>
    </lineage>
</organism>
<accession>A0A316UEZ5</accession>
<feature type="compositionally biased region" description="Gly residues" evidence="1">
    <location>
        <begin position="191"/>
        <end position="200"/>
    </location>
</feature>
<sequence length="248" mass="26130">MRILSLFPVLFMAGAAAVSAASLPLTTVPHPTTTTTSEDPSPLPLSTRGCGLLSACFSSLKNTFQGASSVSEVPGRTSKEHRYSSIALSRMPSYRASPSGTASHMGSPPRPPRHSPRSKDKDKGKGNPMPLPLPMSMEKPLPNKSRPELARAKSPLIAPTVPPGEVKMVRGRGRKNRGKLPYIPPPNSGPFGWGRFGSGPAGAAAQERVWKGARDDVSAMMDGSSSQDRKSTLAALKNKNGGKKPAQA</sequence>
<protein>
    <submittedName>
        <fullName evidence="3">Uncharacterized protein</fullName>
    </submittedName>
</protein>
<dbReference type="GeneID" id="37017103"/>
<evidence type="ECO:0000313" key="4">
    <source>
        <dbReference type="Proteomes" id="UP000245942"/>
    </source>
</evidence>
<feature type="chain" id="PRO_5016403844" evidence="2">
    <location>
        <begin position="21"/>
        <end position="248"/>
    </location>
</feature>